<evidence type="ECO:0000256" key="7">
    <source>
        <dbReference type="ARBA" id="ARBA00022737"/>
    </source>
</evidence>
<dbReference type="InterPro" id="IPR036439">
    <property type="entry name" value="Dockerin_dom_sf"/>
</dbReference>
<reference evidence="13 14" key="1">
    <citation type="submission" date="2019-02" db="EMBL/GenBank/DDBJ databases">
        <title>Deep-cultivation of Planctomycetes and their phenomic and genomic characterization uncovers novel biology.</title>
        <authorList>
            <person name="Wiegand S."/>
            <person name="Jogler M."/>
            <person name="Boedeker C."/>
            <person name="Pinto D."/>
            <person name="Vollmers J."/>
            <person name="Rivas-Marin E."/>
            <person name="Kohn T."/>
            <person name="Peeters S.H."/>
            <person name="Heuer A."/>
            <person name="Rast P."/>
            <person name="Oberbeckmann S."/>
            <person name="Bunk B."/>
            <person name="Jeske O."/>
            <person name="Meyerdierks A."/>
            <person name="Storesund J.E."/>
            <person name="Kallscheuer N."/>
            <person name="Luecker S."/>
            <person name="Lage O.M."/>
            <person name="Pohl T."/>
            <person name="Merkel B.J."/>
            <person name="Hornburger P."/>
            <person name="Mueller R.-W."/>
            <person name="Bruemmer F."/>
            <person name="Labrenz M."/>
            <person name="Spormann A.M."/>
            <person name="Op den Camp H."/>
            <person name="Overmann J."/>
            <person name="Amann R."/>
            <person name="Jetten M.S.M."/>
            <person name="Mascher T."/>
            <person name="Medema M.H."/>
            <person name="Devos D.P."/>
            <person name="Kaster A.-K."/>
            <person name="Ovreas L."/>
            <person name="Rohde M."/>
            <person name="Galperin M.Y."/>
            <person name="Jogler C."/>
        </authorList>
    </citation>
    <scope>NUCLEOTIDE SEQUENCE [LARGE SCALE GENOMIC DNA]</scope>
    <source>
        <strain evidence="13 14">HG66A1</strain>
    </source>
</reference>
<dbReference type="GO" id="GO:0005576">
    <property type="term" value="C:extracellular region"/>
    <property type="evidence" value="ECO:0007669"/>
    <property type="project" value="UniProtKB-SubCell"/>
</dbReference>
<dbReference type="InterPro" id="IPR024079">
    <property type="entry name" value="MetalloPept_cat_dom_sf"/>
</dbReference>
<evidence type="ECO:0000313" key="13">
    <source>
        <dbReference type="EMBL" id="QDT22860.1"/>
    </source>
</evidence>
<evidence type="ECO:0000256" key="8">
    <source>
        <dbReference type="ARBA" id="ARBA00022837"/>
    </source>
</evidence>
<keyword evidence="10" id="KW-0998">Cell outer membrane</keyword>
<dbReference type="InterPro" id="IPR059226">
    <property type="entry name" value="Choice_anch_Q_dom"/>
</dbReference>
<dbReference type="Gene3D" id="2.60.40.1220">
    <property type="match status" value="1"/>
</dbReference>
<dbReference type="PROSITE" id="PS00018">
    <property type="entry name" value="EF_HAND_1"/>
    <property type="match status" value="2"/>
</dbReference>
<dbReference type="NCBIfam" id="NF041518">
    <property type="entry name" value="choice_anch_Q"/>
    <property type="match status" value="4"/>
</dbReference>
<keyword evidence="9" id="KW-0472">Membrane</keyword>
<dbReference type="InterPro" id="IPR038081">
    <property type="entry name" value="CalX-like_sf"/>
</dbReference>
<dbReference type="GO" id="GO:0007154">
    <property type="term" value="P:cell communication"/>
    <property type="evidence" value="ECO:0007669"/>
    <property type="project" value="InterPro"/>
</dbReference>
<feature type="region of interest" description="Disordered" evidence="11">
    <location>
        <begin position="1859"/>
        <end position="1879"/>
    </location>
</feature>
<dbReference type="PANTHER" id="PTHR11319:SF35">
    <property type="entry name" value="OUTER MEMBRANE PROTEIN PMPC-RELATED"/>
    <property type="match status" value="1"/>
</dbReference>
<dbReference type="Gene3D" id="2.60.120.380">
    <property type="match status" value="1"/>
</dbReference>
<dbReference type="SMART" id="SM00710">
    <property type="entry name" value="PbH1"/>
    <property type="match status" value="37"/>
</dbReference>
<dbReference type="Gene3D" id="3.40.390.10">
    <property type="entry name" value="Collagenase (Catalytic Domain)"/>
    <property type="match status" value="1"/>
</dbReference>
<dbReference type="GO" id="GO:0009279">
    <property type="term" value="C:cell outer membrane"/>
    <property type="evidence" value="ECO:0007669"/>
    <property type="project" value="UniProtKB-SubCell"/>
</dbReference>
<feature type="compositionally biased region" description="Polar residues" evidence="11">
    <location>
        <begin position="5688"/>
        <end position="5698"/>
    </location>
</feature>
<comment type="subcellular location">
    <subcellularLocation>
        <location evidence="1">Cell envelope</location>
    </subcellularLocation>
    <subcellularLocation>
        <location evidence="2">Cell outer membrane</location>
    </subcellularLocation>
    <subcellularLocation>
        <location evidence="3">Secreted</location>
    </subcellularLocation>
</comment>
<dbReference type="InterPro" id="IPR011050">
    <property type="entry name" value="Pectin_lyase_fold/virulence"/>
</dbReference>
<dbReference type="GO" id="GO:0000272">
    <property type="term" value="P:polysaccharide catabolic process"/>
    <property type="evidence" value="ECO:0007669"/>
    <property type="project" value="InterPro"/>
</dbReference>
<dbReference type="Gene3D" id="1.10.1330.10">
    <property type="entry name" value="Dockerin domain"/>
    <property type="match status" value="1"/>
</dbReference>
<dbReference type="Pfam" id="PF03160">
    <property type="entry name" value="Calx-beta"/>
    <property type="match status" value="3"/>
</dbReference>
<feature type="region of interest" description="Disordered" evidence="11">
    <location>
        <begin position="5677"/>
        <end position="5698"/>
    </location>
</feature>
<sequence length="5827" mass="602507">MLLTSWVESMRVAFEKSRKATLNPRRRLQLRSGPSMARQRIQRRVAIEQLEDRTLLTSLIINQITPGLGVTLNNSVLDPDADGVSNYDTILFEGLNIDASTGSAISIDLDNLTFAEPFQVLFDNVSINADAGVGIDIELSNLLADTIAIDSSTITAGFGNAFNLDLTNVILNEFNIIDSGLTSQAGAGVTVGMSASTIEETSLRRSNIDGVSIDVADGSVLRHTTMADNTIAGTSGNDGVSVNIVDSVAEELRLTNNNNIQGVYINVDDTEDGGAALLTELYIKTNQISGNTAGDGVRLDLNNVDQFVSITGNTISSNAGHGIVFDQTDGDLTGDISGNSISNNTGHGIFFTPSTTNPVPTGDGAPGVPAYDGIPGSTDRIDFSSARNEVQLITFVGEPSGGSYTISYTGGNGVTETTAGILHTATAAQVKAAMVAAFTDIKFDDILVNGNFQDGYEVEFVNAVGGQNINPLTVDTTGFTSNPPVVSVTQDTLSNVNELQHFEVTGVPSFGYYQINFLGQPIILPFSDADPASPTAADNIAAALNLVANNLGFAGTPIDVVVNGNGFDIQFLDTGSLHDLNIPQITIDSSGLRLFVNVVFGPTELNPNKPSTQTITFTDVFGNPQNPTPGSTFTLTLQGETTGDIVVDADPLVMAANIDAALEALPSASSSTGAQGTFIVTGDFASGFEIAFNEIQHLELNFPTSPTFGSFDLTFLGQQVNLPYTSALPTAAAATSIQNALNTIANNQGYGTNAVQVVVNGSGFDVIFLDSGLLADVDIPQIIVDASGLRYEVVISQVAQGGVSNNEQQILRIEDVTGSFPFTFETIGPNAGVFITNPPLGAAFTLSFLGELTAPISFDSDPAVTAASIDAALEGLPSATTGNDFTVTGNYSSGFLITFTGDFGNLDVPLLIANVFTQDIEPSTQVGTFDLTAPFIIAGDVLSGPLEPFVNVTPSTVTNGFGVNEIQNIAFPSVPGGGTIELDFGASTNGPVVVDFDATAAEVQAALESLDTIGVGNVIVTGSVSASGFFVEFTGDLRANPAGSLITVDPSGLLLVAPTVTTITEGTSDNEVQEVSISGAPTGGTFTLTFDGETTGSIAYNATADVIITALEALGNINPGDVMVRGDALTGFEIEYVGILASVNVPLILADGSGLTGGTSPAITTKTTNVGGYQRGIRGNLITGNSGAGIEIDLAMYTSFYGDIVGNTISSNNTQGINLTASDFTSLKSVDFSLSVDGNTMGDNRGAAIAVNMEDTATGDVSITNNTITGTRNDTNVTTPYTGDAIYIDLYGTDVSFEAFNQLRDLVIDGNYLGTNAAGTGGLGNAGHGIGIHIEESTIIDRTQISNNVIANNSTDGINFHREDDARVGRAVIDPIVGEERAVMIYSNTITGNSDGIDILAQNGNLTTTDFEIKDNVINTNARDGISLHAEADATIFADIINNQVTLNGINGIESTTRTTSYFGTDRRDVSGTWIQNTISENASHGVRISGRIGNRNMLFIGLDGVDPVTGADRGNMIANNGNDGIQIAAHFDRIDGNVKIANNSILSNSTGGIEITGEGLSSSIDENLIAFNDGKGIDINSNNQVVFIRNNIITENTADGLEVLSANVINFSELNSTTSVGIGGATTSVTAIGNFIDNNGGRGVDLQTEEMANSDFIFGDGTEAGANYVVSNALEGFYVITTASRGQDQDAASTATLDATGSVTNSHADMVLQIDRNYIQDNGVNSNFTTTGLVLRIGTMASSTSYTSQTPGSTASVGAEGSSDFGNGRSNVSVTSNEFEGNFGEDFYVESFTSTVDPPTTVDNWDINANPAFRVLNSYRRDPLARLNLVFEDNTGNGLNVVNDGAYYDNAESVFKSRLRNGTPAPNPDGPFTSATRRRNAQRVASRTNLAPFSAPNEAPTAVGNVADAYVSTPGGPIQVTTALPHGLTSGATVEITDAITFEAGVGYTFLNPLNGVFVIDVIDSLNFTLRSTEGAELGAILSGGTWSNNNTGAFLYDGMGVSTFRIAQGYDGVGNGFQQGDDFTFQALYPGANIFGELSFGWDSWTPDDNTFLAPVTSTFLTADISVAVPDPTTGAITDPLTISFTEDVNGVDISDFVLLRDNIAVALNAGMLTQINARTFELDLSSVTGLEGEYQLRLVNNGSISDAKYIDPFSPLFGASPTNFLQFGDVERFTVDTTAPTADIVDVSPDPRSEAAGEVVINFSEDVQGVDLSDFTVTIDGGTPINLASTPATLTQVTGSQFILDISKVTSLSGDYELTLNATGSSITDMAGNALAADAVDMWVNDTLSPIAQFVNVTDPVPSGPAPGFTVTLNFSEDVTGLALSDFTLTDPDGNVIDLSTTSATLVPVTASQYNIVLGSLADDNGIYTLTYHSEGSAVQDIAGNEASGPASETWQKGVEVIAPTAGIQDITPDPRPSGSAVGVVTINFSEDVTGVDISDFELLLDDGNGQVPISLASLSVTPLNGSTYQIDLSTVTTQDGDYVLNLLADGTIEDLAGNIFTAVASDSWRTGGIGPVATIEDLPPILVTNAGVVTVTFDEAVTGVDISDFSLKLDGQEVSLAGLTVTPLSGSQYQIDLSSVTGIYGNYTLTLVAEGSNIRSFTTLDPMLDNASESWIASDTIDLTGGTPVFTDGVDSVAGDGIVGDGTTGTQTLRAAIQEANALAGSNIIDLAAGTYVLSIAGFDEDLSATGDLDIRDNLTIRGQGVGVTVIDAGALDRIFQVFAGVTLNLENLTITNGALTGSADGAGIRNSGTTTLSNVEVTGNVSEDSAGGINNTGVMIIVDSTISNNSAGGSGGGIRNTGSLQISRSTLYGNTTERDGGALFNAAGGDVELSNSTFSGNQADRSGGAIRNTATLSAVNNTMTQNDAGTFGGAISNSGTTILQNDLILDNTAASDADLQGAFNSLGGNLVGVVGTATGLGALDIQGVIDPTLVLDSNLADNGGPTLTHALLLGSVAINAGINTDVDALEQRGSQRVLGSAVDIGAVEFGTFFVNSDLDTVDANLGDGIAADADGNITLRAAIMEANALAGDSLIILGSGTYALTLTGAGENNAFTGDLDVTDTSGSLTILGAGSGQTIIDAAGLDDRVFDVFTGADLTLQGLTVTGGNALGSSGGGIRNIGTVSLVNTSVEGNTAELNGGGILNGELGQQGTLNLSNSQVSGNSAVDGGGIYNNDQSQVTIVDSAITGNTASGDGAGLYNDLQATIGITRSDISGNTATLDGGGIYNNDLASLTIVDSKVNSNTANQGGGIFNEEAASLTVSRTTVSGNTTTLGGGGIYNDGGIATLTDVSILTNTAHLDGGGLYNATAGEVTITNGFFDDNSADRDGGAIANFGVSLILSGTTVRDSEAQQFGGGLYNDQEEGTVSISESSFINNVAVSGAGIYNQELGVINLDLSDVLQNTASSDGGGIYNTSSAIINVQRTTVDGNRALNGAGIFNDDVAQLNLFDSTISNNIAVGDGGGLYNNSFEASSVVNATISGNEAGNNGGGIFNSDEGSIEVTNATIFNNSSIAGGGIFNALDGYVTVANTIVAGNSTTSPGPDVTGDFDSRGNNLIGVGGISTGFTDGVNGDIVGTFATPVSPGLGALQDNGGATFTHELLGGSLARDAGNNFYAPTDDQRGFARLFDGDGNGSLIVDIGAFESGYIVTGFGDSVDANPGDGVSVDVNGQSTLRAAIIESNSRAGADTILLGTGVYTLSLFGQGEDNAYWGDLDITDDLTIIGAGSGKTVIDADYLDRIFEIFAGVNVSIRGVTLVNGDVTRVEDGGAILNFGNLTLEDVEIKNSLANRGGALFNSGTVIMTDSFFHNNTAIADGGAIFNNDPGVLSIALSEISYNDAENGGGIYNSTGGTLEVTDTTIDSNTATVAGGGVFVSDQAAVGNGEGGNVPNVVPAVSNEYVAEDTDTDYDYPVYNSGYDIDVLPKYDYGDSEIAVLSEAPPFPVSDTFNLSSLPGANHTIYLDFNGHTTTGTQWNTDFGTVVTPAYDTDGDTSTFSLAEIEVIQRTWLRVVEDFAPFNINVTTAEPPVSDLIRTDASDSRWGIRVVIGANTWYSNAGGVAYVGSFNDNVDTPTYVFNTGLIGVSEAVSHEVGHTLGLFHDGTSLLEYYDGHGSGTTGWAPIMGVGYYQNLVQWSQGEYTDANNTEDDLSIITTQNGFGYRADDHASTIGFASTITDGSASGIIERNTDVDYFEFSTTGGDVTIDPFFESPNLDILAILYDSSGTQIATSNPIGALNASFSGLGAGTYYLSIEGTGEGDVLGTGYSDYGSLGQYTISVTGQTPSVAAGSVSISNSTISNNFAGTRGGGLLNEDTIELSNVTISGNEAGKEGGGIHNTGELTINNTTIYNNTTEGSGGGIYSVSATASVEVKNTIIAGNDSLVSGDDVEGSFTSEGHNLIGTRGTAVGFINGFNNDIVGSNAQHIDPFLSPLQDNGGPTFTHALLPGSLAIDAGDNTDGVTIDQRGALRPTDTTSDIGAFEIVTPTISITDVSQIETNAGTTEFEFVVSLSNANVDEVTVDFETSNGTAVAGIDYAFTTGRVTFSAGETTQVVRVIVNGDTDVEDFESFYVNLFNADGAAIAKDQGLGTILNDDAEISINDVSLEEGPVGTTTNFTFTVSLTTPVAEVVTVDLSTADISATLADSDYVQLLPQTITFDASDVSGPYNTEVTVTVVVNGDSTIESDETFSVNLSNASGNATIADATGIGTIENDDFALLSISDVTLTEDYDGGPTTTFTFTVTVSQATSADVTFDITTVDGTALAGSDYVANAINGLVIPAGMTEVTFDVVVNNDALTEPNEYFTVEIDDTFNPPMNANVLDGVGVGTIVDDGIVVDTTDDIVDPGDGLTSLREAINTANASPGVDNIILLPGIYDISIAGAGENNNATGDFDISESVNIFGQGSGTTIIDAHQLDRIFETSGGVTLNLSNMELRNGDADDGGALLAQGPTTLNQIIFRDNNSDFLGGAIVSASSLDISDALFINNHAGFQGGAIYQYTNTATVSRTTFEANTSDARAGAVYVASGATFDVSQSLFYLNESGSRGGAIFNEGTVISTNTTFSANHSGSRGGAILNEGTLTVVNNTLTDNTADQTGGGISSSAGGFVTLVNTIVAGNSGAQGNPDLGGVYDSATSFNNLVGDIGGATGLTDAVNGNIIGSLLSPVDPKLGILLDNGGPTRTHTLLFGSAAIDAGRNNGAPLVDQRGEPRPVDGDNDSVAITDIGAVELKDPPAAPLFGSGGDSSVVDEQTNIQISVVKDRTTVSSNGHTFALPGNADWLDEWDSFWVEVWVDTASGFGISDVLTNIAYNTAYFSATSVEFGSNFNFNRTVIIDDEAGVVRNLGGSTNQANVGGSGYALLARIKFESLAGDEVEVDPTDLTLEPLSLGLDIQNTEISIAGVGEAVVTVGALPETDLYPVIYDINNSGSIDFKDLVFFTSAYNQSVINASSSFAAALDFDKSGRVDYRDLTYLASNYNKRKGGNSEVIFPTNFGQKWIGTQLEVNSGDDTIDEVVEAAVNTWEAALGLDEPLEVQIIVQDFGTAQLGSGQTTEYNVDGVPVAGRVVIDNDANGLGWHVDVTDAPTGGSYDLFTVLLHEIGHVLGFTRYYSGFNNLVNDDGLGGLTFVGSDFTVELDPTGLHIEDPAVGDDLMNDTLDPGVRKAISDLDVKMLLESYANASGGSGSGSSSPIFGTNGTPTSEPVEPMLIQSPEAAQTFAAESTVSLAAPVVIAPVKEESTEESGLSQTVSYDAIQPSLYDQDLLVDRKTLDGSLVDDLYDSEYFENEFQDIDDRELVFAHADDDLDLVGDAQLDEDMMDDAFTNWEGPLL</sequence>
<evidence type="ECO:0000256" key="1">
    <source>
        <dbReference type="ARBA" id="ARBA00004196"/>
    </source>
</evidence>
<keyword evidence="7" id="KW-0677">Repeat</keyword>
<dbReference type="SUPFAM" id="SSF51126">
    <property type="entry name" value="Pectin lyase-like"/>
    <property type="match status" value="7"/>
</dbReference>
<evidence type="ECO:0000256" key="5">
    <source>
        <dbReference type="ARBA" id="ARBA00022525"/>
    </source>
</evidence>
<evidence type="ECO:0000259" key="12">
    <source>
        <dbReference type="Pfam" id="PF03160"/>
    </source>
</evidence>
<dbReference type="PANTHER" id="PTHR11319">
    <property type="entry name" value="G PROTEIN-COUPLED RECEPTOR-RELATED"/>
    <property type="match status" value="1"/>
</dbReference>
<feature type="domain" description="Calx-beta" evidence="12">
    <location>
        <begin position="4737"/>
        <end position="4811"/>
    </location>
</feature>
<dbReference type="Pfam" id="PF02415">
    <property type="entry name" value="Chlam_PMP"/>
    <property type="match status" value="1"/>
</dbReference>
<keyword evidence="6" id="KW-0732">Signal</keyword>
<evidence type="ECO:0000256" key="10">
    <source>
        <dbReference type="ARBA" id="ARBA00023237"/>
    </source>
</evidence>
<dbReference type="InterPro" id="IPR003644">
    <property type="entry name" value="Calx_beta"/>
</dbReference>
<feature type="domain" description="Calx-beta" evidence="12">
    <location>
        <begin position="4495"/>
        <end position="4581"/>
    </location>
</feature>
<dbReference type="Gene3D" id="2.160.20.10">
    <property type="entry name" value="Single-stranded right-handed beta-helix, Pectin lyase-like"/>
    <property type="match status" value="7"/>
</dbReference>
<dbReference type="Gene3D" id="2.60.40.2030">
    <property type="match status" value="3"/>
</dbReference>
<evidence type="ECO:0000256" key="3">
    <source>
        <dbReference type="ARBA" id="ARBA00004613"/>
    </source>
</evidence>
<organism evidence="13 14">
    <name type="scientific">Gimesia chilikensis</name>
    <dbReference type="NCBI Taxonomy" id="2605989"/>
    <lineage>
        <taxon>Bacteria</taxon>
        <taxon>Pseudomonadati</taxon>
        <taxon>Planctomycetota</taxon>
        <taxon>Planctomycetia</taxon>
        <taxon>Planctomycetales</taxon>
        <taxon>Planctomycetaceae</taxon>
        <taxon>Gimesia</taxon>
    </lineage>
</organism>
<evidence type="ECO:0000256" key="6">
    <source>
        <dbReference type="ARBA" id="ARBA00022729"/>
    </source>
</evidence>
<dbReference type="InterPro" id="IPR018247">
    <property type="entry name" value="EF_Hand_1_Ca_BS"/>
</dbReference>
<protein>
    <recommendedName>
        <fullName evidence="4">Probable pectate lyase C</fullName>
    </recommendedName>
</protein>
<dbReference type="Proteomes" id="UP000320421">
    <property type="component" value="Chromosome"/>
</dbReference>
<dbReference type="GO" id="GO:0008237">
    <property type="term" value="F:metallopeptidase activity"/>
    <property type="evidence" value="ECO:0007669"/>
    <property type="project" value="InterPro"/>
</dbReference>
<feature type="domain" description="Calx-beta" evidence="12">
    <location>
        <begin position="4614"/>
        <end position="4700"/>
    </location>
</feature>
<keyword evidence="14" id="KW-1185">Reference proteome</keyword>
<dbReference type="SUPFAM" id="SSF55486">
    <property type="entry name" value="Metalloproteases ('zincins'), catalytic domain"/>
    <property type="match status" value="2"/>
</dbReference>
<accession>A0A517PU09</accession>
<keyword evidence="5" id="KW-0964">Secreted</keyword>
<evidence type="ECO:0000256" key="4">
    <source>
        <dbReference type="ARBA" id="ARBA00016512"/>
    </source>
</evidence>
<name>A0A517PU09_9PLAN</name>
<keyword evidence="8" id="KW-0106">Calcium</keyword>
<dbReference type="EMBL" id="CP036266">
    <property type="protein sequence ID" value="QDT22860.1"/>
    <property type="molecule type" value="Genomic_DNA"/>
</dbReference>
<dbReference type="InterPro" id="IPR012334">
    <property type="entry name" value="Pectin_lyas_fold"/>
</dbReference>
<dbReference type="SUPFAM" id="SSF141072">
    <property type="entry name" value="CalX-like"/>
    <property type="match status" value="3"/>
</dbReference>
<dbReference type="OrthoDB" id="220114at2"/>
<evidence type="ECO:0000256" key="2">
    <source>
        <dbReference type="ARBA" id="ARBA00004442"/>
    </source>
</evidence>
<dbReference type="InterPro" id="IPR003368">
    <property type="entry name" value="POMP_repeat"/>
</dbReference>
<dbReference type="InterPro" id="IPR006626">
    <property type="entry name" value="PbH1"/>
</dbReference>
<dbReference type="InterPro" id="IPR014755">
    <property type="entry name" value="Cu-Rt/internalin_Ig-like"/>
</dbReference>
<evidence type="ECO:0000256" key="11">
    <source>
        <dbReference type="SAM" id="MobiDB-lite"/>
    </source>
</evidence>
<proteinExistence type="predicted"/>
<dbReference type="RefSeq" id="WP_145189391.1">
    <property type="nucleotide sequence ID" value="NZ_CP036266.1"/>
</dbReference>
<evidence type="ECO:0000313" key="14">
    <source>
        <dbReference type="Proteomes" id="UP000320421"/>
    </source>
</evidence>
<evidence type="ECO:0000256" key="9">
    <source>
        <dbReference type="ARBA" id="ARBA00023136"/>
    </source>
</evidence>
<gene>
    <name evidence="13" type="ORF">HG66A1_46710</name>
</gene>